<name>A0ABS8VE55_DATST</name>
<comment type="similarity">
    <text evidence="3">Belongs to the major facilitator superfamily. Phosphate:H(+) symporter (TC 2.A.1.9) family.</text>
</comment>
<gene>
    <name evidence="5" type="ORF">HAX54_034584</name>
</gene>
<feature type="transmembrane region" description="Helical" evidence="4">
    <location>
        <begin position="80"/>
        <end position="100"/>
    </location>
</feature>
<evidence type="ECO:0000313" key="6">
    <source>
        <dbReference type="Proteomes" id="UP000823775"/>
    </source>
</evidence>
<evidence type="ECO:0000256" key="4">
    <source>
        <dbReference type="SAM" id="Phobius"/>
    </source>
</evidence>
<feature type="transmembrane region" description="Helical" evidence="4">
    <location>
        <begin position="51"/>
        <end position="68"/>
    </location>
</feature>
<keyword evidence="6" id="KW-1185">Reference proteome</keyword>
<dbReference type="Gene3D" id="1.20.1250.20">
    <property type="entry name" value="MFS general substrate transporter like domains"/>
    <property type="match status" value="1"/>
</dbReference>
<dbReference type="EMBL" id="JACEIK010004472">
    <property type="protein sequence ID" value="MCD9645568.1"/>
    <property type="molecule type" value="Genomic_DNA"/>
</dbReference>
<dbReference type="PANTHER" id="PTHR48021">
    <property type="match status" value="1"/>
</dbReference>
<keyword evidence="4" id="KW-0472">Membrane</keyword>
<proteinExistence type="inferred from homology"/>
<keyword evidence="2" id="KW-0762">Sugar transport</keyword>
<sequence>MAVLQLPFAAMGIIFTEKAGRRLLMMVTSAGACLGCFLVALGFLFEDYHRSTELTSAMVFTGIMILPINIKGSAGSLTTLVNFFTSWIVSYAFNFLFQWIRQYSSCLHSFAAQSLYSLQCWYQRRRDGHLKKSRHR</sequence>
<evidence type="ECO:0000256" key="2">
    <source>
        <dbReference type="ARBA" id="ARBA00022597"/>
    </source>
</evidence>
<dbReference type="InterPro" id="IPR036259">
    <property type="entry name" value="MFS_trans_sf"/>
</dbReference>
<dbReference type="InterPro" id="IPR050549">
    <property type="entry name" value="MFS_Trehalose_Transporter"/>
</dbReference>
<organism evidence="5 6">
    <name type="scientific">Datura stramonium</name>
    <name type="common">Jimsonweed</name>
    <name type="synonym">Common thornapple</name>
    <dbReference type="NCBI Taxonomy" id="4076"/>
    <lineage>
        <taxon>Eukaryota</taxon>
        <taxon>Viridiplantae</taxon>
        <taxon>Streptophyta</taxon>
        <taxon>Embryophyta</taxon>
        <taxon>Tracheophyta</taxon>
        <taxon>Spermatophyta</taxon>
        <taxon>Magnoliopsida</taxon>
        <taxon>eudicotyledons</taxon>
        <taxon>Gunneridae</taxon>
        <taxon>Pentapetalae</taxon>
        <taxon>asterids</taxon>
        <taxon>lamiids</taxon>
        <taxon>Solanales</taxon>
        <taxon>Solanaceae</taxon>
        <taxon>Solanoideae</taxon>
        <taxon>Datureae</taxon>
        <taxon>Datura</taxon>
    </lineage>
</organism>
<comment type="caution">
    <text evidence="5">The sequence shown here is derived from an EMBL/GenBank/DDBJ whole genome shotgun (WGS) entry which is preliminary data.</text>
</comment>
<keyword evidence="2" id="KW-0813">Transport</keyword>
<dbReference type="PANTHER" id="PTHR48021:SF31">
    <property type="entry name" value="SUGAR TRANSPORTER ERD6-LIKE 5 ISOFORM X1"/>
    <property type="match status" value="1"/>
</dbReference>
<comment type="similarity">
    <text evidence="1">Belongs to the major facilitator superfamily. Sugar transporter (TC 2.A.1.1) family.</text>
</comment>
<dbReference type="SUPFAM" id="SSF103473">
    <property type="entry name" value="MFS general substrate transporter"/>
    <property type="match status" value="1"/>
</dbReference>
<protein>
    <submittedName>
        <fullName evidence="5">Uncharacterized protein</fullName>
    </submittedName>
</protein>
<evidence type="ECO:0000256" key="3">
    <source>
        <dbReference type="ARBA" id="ARBA00044504"/>
    </source>
</evidence>
<evidence type="ECO:0000256" key="1">
    <source>
        <dbReference type="ARBA" id="ARBA00010992"/>
    </source>
</evidence>
<keyword evidence="4" id="KW-1133">Transmembrane helix</keyword>
<keyword evidence="4" id="KW-0812">Transmembrane</keyword>
<reference evidence="5 6" key="1">
    <citation type="journal article" date="2021" name="BMC Genomics">
        <title>Datura genome reveals duplications of psychoactive alkaloid biosynthetic genes and high mutation rate following tissue culture.</title>
        <authorList>
            <person name="Rajewski A."/>
            <person name="Carter-House D."/>
            <person name="Stajich J."/>
            <person name="Litt A."/>
        </authorList>
    </citation>
    <scope>NUCLEOTIDE SEQUENCE [LARGE SCALE GENOMIC DNA]</scope>
    <source>
        <strain evidence="5">AR-01</strain>
    </source>
</reference>
<evidence type="ECO:0000313" key="5">
    <source>
        <dbReference type="EMBL" id="MCD9645568.1"/>
    </source>
</evidence>
<accession>A0ABS8VE55</accession>
<feature type="transmembrane region" description="Helical" evidence="4">
    <location>
        <begin position="23"/>
        <end position="45"/>
    </location>
</feature>
<dbReference type="Proteomes" id="UP000823775">
    <property type="component" value="Unassembled WGS sequence"/>
</dbReference>